<reference evidence="1" key="1">
    <citation type="submission" date="2023-03" db="UniProtKB">
        <authorList>
            <consortium name="EnsemblPlants"/>
        </authorList>
    </citation>
    <scope>IDENTIFICATION</scope>
</reference>
<proteinExistence type="predicted"/>
<accession>A0A9I9ELG4</accession>
<organism evidence="1">
    <name type="scientific">Cucumis melo</name>
    <name type="common">Muskmelon</name>
    <dbReference type="NCBI Taxonomy" id="3656"/>
    <lineage>
        <taxon>Eukaryota</taxon>
        <taxon>Viridiplantae</taxon>
        <taxon>Streptophyta</taxon>
        <taxon>Embryophyta</taxon>
        <taxon>Tracheophyta</taxon>
        <taxon>Spermatophyta</taxon>
        <taxon>Magnoliopsida</taxon>
        <taxon>eudicotyledons</taxon>
        <taxon>Gunneridae</taxon>
        <taxon>Pentapetalae</taxon>
        <taxon>rosids</taxon>
        <taxon>fabids</taxon>
        <taxon>Cucurbitales</taxon>
        <taxon>Cucurbitaceae</taxon>
        <taxon>Benincaseae</taxon>
        <taxon>Cucumis</taxon>
    </lineage>
</organism>
<dbReference type="Gramene" id="MELO3C035440.2.1">
    <property type="protein sequence ID" value="MELO3C035440.2.1"/>
    <property type="gene ID" value="MELO3C035440.2"/>
</dbReference>
<protein>
    <submittedName>
        <fullName evidence="1">Uncharacterized protein</fullName>
    </submittedName>
</protein>
<evidence type="ECO:0000313" key="1">
    <source>
        <dbReference type="EnsemblPlants" id="MELO3C035440.2.1"/>
    </source>
</evidence>
<name>A0A9I9ELG4_CUCME</name>
<dbReference type="AlphaFoldDB" id="A0A9I9ELG4"/>
<sequence>MDSIQISTIDHIRDLKVSMAFANNMSSVVDKEQIFGMTEKEMEYRVELFNKLIEELKPLNLFVEGVCRNQSNSVRVDMSVDCLQRVKAFSLAFQIKRRELLWRLIRCGTLNERRLSSKVTNIVGQLLGSGRTPMIIQLDRSNNIGLL</sequence>
<dbReference type="EnsemblPlants" id="MELO3C035440.2.1">
    <property type="protein sequence ID" value="MELO3C035440.2.1"/>
    <property type="gene ID" value="MELO3C035440.2"/>
</dbReference>